<accession>A0AAV6JC13</accession>
<sequence length="127" mass="14232">MPTLSTTPHPQSPPSSPPPQLLQATPPSAAEMAKRVHSYFLVFGVNHLYQSPTSLRTDQLPNLNKPMAGMYYSGCKRATEAVFDHSIDQTSEWRTFANESGDNDLVRVSGPSNPFHRRWLVDYFLKA</sequence>
<gene>
    <name evidence="2" type="ORF">RHGRI_019281</name>
</gene>
<proteinExistence type="predicted"/>
<evidence type="ECO:0000313" key="3">
    <source>
        <dbReference type="Proteomes" id="UP000823749"/>
    </source>
</evidence>
<name>A0AAV6JC13_9ERIC</name>
<reference evidence="2" key="1">
    <citation type="submission" date="2020-08" db="EMBL/GenBank/DDBJ databases">
        <title>Plant Genome Project.</title>
        <authorList>
            <person name="Zhang R.-G."/>
        </authorList>
    </citation>
    <scope>NUCLEOTIDE SEQUENCE</scope>
    <source>
        <strain evidence="2">WSP0</strain>
        <tissue evidence="2">Leaf</tissue>
    </source>
</reference>
<evidence type="ECO:0000256" key="1">
    <source>
        <dbReference type="SAM" id="MobiDB-lite"/>
    </source>
</evidence>
<comment type="caution">
    <text evidence="2">The sequence shown here is derived from an EMBL/GenBank/DDBJ whole genome shotgun (WGS) entry which is preliminary data.</text>
</comment>
<keyword evidence="3" id="KW-1185">Reference proteome</keyword>
<protein>
    <submittedName>
        <fullName evidence="2">Uncharacterized protein</fullName>
    </submittedName>
</protein>
<feature type="region of interest" description="Disordered" evidence="1">
    <location>
        <begin position="1"/>
        <end position="28"/>
    </location>
</feature>
<organism evidence="2 3">
    <name type="scientific">Rhododendron griersonianum</name>
    <dbReference type="NCBI Taxonomy" id="479676"/>
    <lineage>
        <taxon>Eukaryota</taxon>
        <taxon>Viridiplantae</taxon>
        <taxon>Streptophyta</taxon>
        <taxon>Embryophyta</taxon>
        <taxon>Tracheophyta</taxon>
        <taxon>Spermatophyta</taxon>
        <taxon>Magnoliopsida</taxon>
        <taxon>eudicotyledons</taxon>
        <taxon>Gunneridae</taxon>
        <taxon>Pentapetalae</taxon>
        <taxon>asterids</taxon>
        <taxon>Ericales</taxon>
        <taxon>Ericaceae</taxon>
        <taxon>Ericoideae</taxon>
        <taxon>Rhodoreae</taxon>
        <taxon>Rhododendron</taxon>
    </lineage>
</organism>
<dbReference type="Proteomes" id="UP000823749">
    <property type="component" value="Chromosome 7"/>
</dbReference>
<evidence type="ECO:0000313" key="2">
    <source>
        <dbReference type="EMBL" id="KAG5538661.1"/>
    </source>
</evidence>
<dbReference type="AlphaFoldDB" id="A0AAV6JC13"/>
<feature type="compositionally biased region" description="Pro residues" evidence="1">
    <location>
        <begin position="10"/>
        <end position="20"/>
    </location>
</feature>
<dbReference type="EMBL" id="JACTNZ010000007">
    <property type="protein sequence ID" value="KAG5538661.1"/>
    <property type="molecule type" value="Genomic_DNA"/>
</dbReference>